<dbReference type="EMBL" id="JABBJJ010000023">
    <property type="protein sequence ID" value="NMO14650.1"/>
    <property type="molecule type" value="Genomic_DNA"/>
</dbReference>
<sequence length="219" mass="21218">MSAISKLSAGPSLASFRSIGSEMKAGEAGKLPGQETAENALKALSQNPILRSLLGESAFEGVKGAGKAEKAGAAGQAKPEEALSKILDTLKQLVSVLQTLAGQKPGEGAQGQQQAGGPQAPQQQAGGAEAPQGAGAPQQAGGPQAPQGAEAPQQAGGAQAPQGAGGVAEEEDEKDPLKKLLKALQQIVETLGKLMQSLGAQGGAGPGPGAGGAAPAAAA</sequence>
<feature type="compositionally biased region" description="Gly residues" evidence="1">
    <location>
        <begin position="200"/>
        <end position="212"/>
    </location>
</feature>
<feature type="region of interest" description="Disordered" evidence="1">
    <location>
        <begin position="104"/>
        <end position="178"/>
    </location>
</feature>
<name>A0A848L6Q8_9BACT</name>
<evidence type="ECO:0000313" key="3">
    <source>
        <dbReference type="Proteomes" id="UP000518300"/>
    </source>
</evidence>
<feature type="compositionally biased region" description="Low complexity" evidence="1">
    <location>
        <begin position="104"/>
        <end position="162"/>
    </location>
</feature>
<evidence type="ECO:0000313" key="2">
    <source>
        <dbReference type="EMBL" id="NMO14650.1"/>
    </source>
</evidence>
<dbReference type="Proteomes" id="UP000518300">
    <property type="component" value="Unassembled WGS sequence"/>
</dbReference>
<accession>A0A848L6Q8</accession>
<keyword evidence="3" id="KW-1185">Reference proteome</keyword>
<dbReference type="AlphaFoldDB" id="A0A848L6Q8"/>
<gene>
    <name evidence="2" type="ORF">HG543_07235</name>
</gene>
<organism evidence="2 3">
    <name type="scientific">Pyxidicoccus fallax</name>
    <dbReference type="NCBI Taxonomy" id="394095"/>
    <lineage>
        <taxon>Bacteria</taxon>
        <taxon>Pseudomonadati</taxon>
        <taxon>Myxococcota</taxon>
        <taxon>Myxococcia</taxon>
        <taxon>Myxococcales</taxon>
        <taxon>Cystobacterineae</taxon>
        <taxon>Myxococcaceae</taxon>
        <taxon>Pyxidicoccus</taxon>
    </lineage>
</organism>
<protein>
    <submittedName>
        <fullName evidence="2">Uncharacterized protein</fullName>
    </submittedName>
</protein>
<comment type="caution">
    <text evidence="2">The sequence shown here is derived from an EMBL/GenBank/DDBJ whole genome shotgun (WGS) entry which is preliminary data.</text>
</comment>
<dbReference type="RefSeq" id="WP_169343948.1">
    <property type="nucleotide sequence ID" value="NZ_JABBJJ010000023.1"/>
</dbReference>
<feature type="region of interest" description="Disordered" evidence="1">
    <location>
        <begin position="198"/>
        <end position="219"/>
    </location>
</feature>
<reference evidence="2 3" key="1">
    <citation type="submission" date="2020-04" db="EMBL/GenBank/DDBJ databases">
        <title>Draft genome of Pyxidicoccus fallax type strain.</title>
        <authorList>
            <person name="Whitworth D.E."/>
        </authorList>
    </citation>
    <scope>NUCLEOTIDE SEQUENCE [LARGE SCALE GENOMIC DNA]</scope>
    <source>
        <strain evidence="2 3">DSM 14698</strain>
    </source>
</reference>
<proteinExistence type="predicted"/>
<evidence type="ECO:0000256" key="1">
    <source>
        <dbReference type="SAM" id="MobiDB-lite"/>
    </source>
</evidence>